<gene>
    <name evidence="1" type="ORF">AYI68_g3130</name>
</gene>
<comment type="caution">
    <text evidence="1">The sequence shown here is derived from an EMBL/GenBank/DDBJ whole genome shotgun (WGS) entry which is preliminary data.</text>
</comment>
<name>A0A1R0H0V0_9FUNG</name>
<dbReference type="OrthoDB" id="270318at2759"/>
<keyword evidence="1" id="KW-0830">Ubiquinone</keyword>
<evidence type="ECO:0000313" key="2">
    <source>
        <dbReference type="Proteomes" id="UP000187455"/>
    </source>
</evidence>
<proteinExistence type="predicted"/>
<dbReference type="Proteomes" id="UP000187455">
    <property type="component" value="Unassembled WGS sequence"/>
</dbReference>
<protein>
    <submittedName>
        <fullName evidence="1">NADH dehydrogenase (Ubiquinone) complex I, assembly factor 6</fullName>
    </submittedName>
</protein>
<dbReference type="Pfam" id="PF00494">
    <property type="entry name" value="SQS_PSY"/>
    <property type="match status" value="1"/>
</dbReference>
<reference evidence="1 2" key="1">
    <citation type="journal article" date="2016" name="Mol. Biol. Evol.">
        <title>Genome-Wide Survey of Gut Fungi (Harpellales) Reveals the First Horizontally Transferred Ubiquitin Gene from a Mosquito Host.</title>
        <authorList>
            <person name="Wang Y."/>
            <person name="White M.M."/>
            <person name="Kvist S."/>
            <person name="Moncalvo J.M."/>
        </authorList>
    </citation>
    <scope>NUCLEOTIDE SEQUENCE [LARGE SCALE GENOMIC DNA]</scope>
    <source>
        <strain evidence="1 2">ALG-7-W6</strain>
    </source>
</reference>
<dbReference type="STRING" id="133383.A0A1R0H0V0"/>
<dbReference type="SUPFAM" id="SSF48576">
    <property type="entry name" value="Terpenoid synthases"/>
    <property type="match status" value="1"/>
</dbReference>
<sequence length="155" mass="17352">MWFTRQINERLQSVTGREFSTISDLEKFGEKSKACAIHSHLEVLGVRDLNADNGARLIGQAWMIADLIKAIPSISTSSKRSEIPLELINKYNIDINLISQKAQPKELENAVYDMASIGFIRLCGVTEIYIPNSPKHAFPAFLYAVSPHIHTILSL</sequence>
<keyword evidence="2" id="KW-1185">Reference proteome</keyword>
<dbReference type="InterPro" id="IPR002060">
    <property type="entry name" value="Squ/phyt_synthse"/>
</dbReference>
<dbReference type="EMBL" id="LSSL01001278">
    <property type="protein sequence ID" value="OLY82740.1"/>
    <property type="molecule type" value="Genomic_DNA"/>
</dbReference>
<organism evidence="1 2">
    <name type="scientific">Smittium mucronatum</name>
    <dbReference type="NCBI Taxonomy" id="133383"/>
    <lineage>
        <taxon>Eukaryota</taxon>
        <taxon>Fungi</taxon>
        <taxon>Fungi incertae sedis</taxon>
        <taxon>Zoopagomycota</taxon>
        <taxon>Kickxellomycotina</taxon>
        <taxon>Harpellomycetes</taxon>
        <taxon>Harpellales</taxon>
        <taxon>Legeriomycetaceae</taxon>
        <taxon>Smittium</taxon>
    </lineage>
</organism>
<dbReference type="AlphaFoldDB" id="A0A1R0H0V0"/>
<dbReference type="InterPro" id="IPR008949">
    <property type="entry name" value="Isoprenoid_synthase_dom_sf"/>
</dbReference>
<accession>A0A1R0H0V0</accession>
<evidence type="ECO:0000313" key="1">
    <source>
        <dbReference type="EMBL" id="OLY82740.1"/>
    </source>
</evidence>
<dbReference type="Gene3D" id="1.10.600.10">
    <property type="entry name" value="Farnesyl Diphosphate Synthase"/>
    <property type="match status" value="1"/>
</dbReference>